<dbReference type="PROSITE" id="PS51560">
    <property type="entry name" value="SAM_MT_NNT1"/>
    <property type="match status" value="1"/>
</dbReference>
<evidence type="ECO:0000313" key="6">
    <source>
        <dbReference type="EMBL" id="OBZ77623.1"/>
    </source>
</evidence>
<dbReference type="AlphaFoldDB" id="A0A1C7ML83"/>
<keyword evidence="4 5" id="KW-0949">S-adenosyl-L-methionine</keyword>
<dbReference type="EMBL" id="LUGG01000002">
    <property type="protein sequence ID" value="OBZ77623.1"/>
    <property type="molecule type" value="Genomic_DNA"/>
</dbReference>
<keyword evidence="2 5" id="KW-0489">Methyltransferase</keyword>
<dbReference type="PANTHER" id="PTHR14614">
    <property type="entry name" value="HEPATOCELLULAR CARCINOMA-ASSOCIATED ANTIGEN"/>
    <property type="match status" value="1"/>
</dbReference>
<comment type="function">
    <text evidence="5">S-adenosyl-L-methionine-dependent protein methyltransferase that trimethylates the N-terminal glycine 'Gly-2' of elongation factor 1-alpha, before also catalyzing the mono- and dimethylation of 'Lys-3'.</text>
</comment>
<accession>A0A1C7ML83</accession>
<dbReference type="HAMAP" id="MF_03223">
    <property type="entry name" value="Methyltr_EFM7"/>
    <property type="match status" value="1"/>
</dbReference>
<dbReference type="SUPFAM" id="SSF53335">
    <property type="entry name" value="S-adenosyl-L-methionine-dependent methyltransferases"/>
    <property type="match status" value="1"/>
</dbReference>
<feature type="binding site" evidence="5">
    <location>
        <position position="69"/>
    </location>
    <ligand>
        <name>S-adenosyl-L-methionine</name>
        <dbReference type="ChEBI" id="CHEBI:59789"/>
    </ligand>
</feature>
<keyword evidence="1 5" id="KW-0963">Cytoplasm</keyword>
<dbReference type="InterPro" id="IPR019410">
    <property type="entry name" value="Methyltransf_16"/>
</dbReference>
<evidence type="ECO:0000256" key="5">
    <source>
        <dbReference type="HAMAP-Rule" id="MF_03223"/>
    </source>
</evidence>
<name>A0A1C7ML83_GRIFR</name>
<dbReference type="GO" id="GO:0005737">
    <property type="term" value="C:cytoplasm"/>
    <property type="evidence" value="ECO:0007669"/>
    <property type="project" value="UniProtKB-SubCell"/>
</dbReference>
<feature type="binding site" evidence="5">
    <location>
        <position position="117"/>
    </location>
    <ligand>
        <name>S-adenosyl-L-methionine</name>
        <dbReference type="ChEBI" id="CHEBI:59789"/>
    </ligand>
</feature>
<evidence type="ECO:0000256" key="2">
    <source>
        <dbReference type="ARBA" id="ARBA00022603"/>
    </source>
</evidence>
<dbReference type="EC" id="2.1.1.-" evidence="5"/>
<feature type="binding site" evidence="5">
    <location>
        <begin position="95"/>
        <end position="97"/>
    </location>
    <ligand>
        <name>S-adenosyl-L-methionine</name>
        <dbReference type="ChEBI" id="CHEBI:59789"/>
    </ligand>
</feature>
<dbReference type="STRING" id="5627.A0A1C7ML83"/>
<dbReference type="PANTHER" id="PTHR14614:SF10">
    <property type="entry name" value="PROTEIN N-TERMINAL AND LYSINE N-METHYLTRANSFERASE EFM7"/>
    <property type="match status" value="1"/>
</dbReference>
<dbReference type="Gene3D" id="3.40.50.150">
    <property type="entry name" value="Vaccinia Virus protein VP39"/>
    <property type="match status" value="1"/>
</dbReference>
<protein>
    <recommendedName>
        <fullName evidence="5">Protein N-terminal and lysine N-methyltransferase EFM7</fullName>
        <ecNumber evidence="5">2.1.1.-</ecNumber>
    </recommendedName>
    <alternativeName>
        <fullName evidence="5">Elongation factor methyltransferase 7</fullName>
    </alternativeName>
</protein>
<evidence type="ECO:0000256" key="4">
    <source>
        <dbReference type="ARBA" id="ARBA00022691"/>
    </source>
</evidence>
<evidence type="ECO:0000313" key="7">
    <source>
        <dbReference type="Proteomes" id="UP000092993"/>
    </source>
</evidence>
<dbReference type="GO" id="GO:0071885">
    <property type="term" value="F:N-terminal protein N-methyltransferase activity"/>
    <property type="evidence" value="ECO:0007669"/>
    <property type="project" value="UniProtKB-UniRule"/>
</dbReference>
<organism evidence="6 7">
    <name type="scientific">Grifola frondosa</name>
    <name type="common">Maitake</name>
    <name type="synonym">Polyporus frondosus</name>
    <dbReference type="NCBI Taxonomy" id="5627"/>
    <lineage>
        <taxon>Eukaryota</taxon>
        <taxon>Fungi</taxon>
        <taxon>Dikarya</taxon>
        <taxon>Basidiomycota</taxon>
        <taxon>Agaricomycotina</taxon>
        <taxon>Agaricomycetes</taxon>
        <taxon>Polyporales</taxon>
        <taxon>Grifolaceae</taxon>
        <taxon>Grifola</taxon>
    </lineage>
</organism>
<evidence type="ECO:0000256" key="3">
    <source>
        <dbReference type="ARBA" id="ARBA00022679"/>
    </source>
</evidence>
<keyword evidence="3 5" id="KW-0808">Transferase</keyword>
<feature type="binding site" evidence="5">
    <location>
        <position position="150"/>
    </location>
    <ligand>
        <name>S-adenosyl-L-methionine</name>
        <dbReference type="ChEBI" id="CHEBI:59789"/>
    </ligand>
</feature>
<comment type="subcellular location">
    <subcellularLocation>
        <location evidence="5">Cytoplasm</location>
    </subcellularLocation>
</comment>
<evidence type="ECO:0000256" key="1">
    <source>
        <dbReference type="ARBA" id="ARBA00022490"/>
    </source>
</evidence>
<comment type="similarity">
    <text evidence="5">Belongs to the class I-like SAM-binding methyltransferase superfamily. EFM7 family.</text>
</comment>
<feature type="binding site" evidence="5">
    <location>
        <position position="172"/>
    </location>
    <ligand>
        <name>S-adenosyl-L-methionine</name>
        <dbReference type="ChEBI" id="CHEBI:59789"/>
    </ligand>
</feature>
<dbReference type="Proteomes" id="UP000092993">
    <property type="component" value="Unassembled WGS sequence"/>
</dbReference>
<sequence length="282" mass="31758">MSDSGDESGMALDAIFVEPPRPPSPEPTIAVYSRDKFHNAKSINNTQDDWSNIEIRLVGSHPLWGHHLWNASRSFASYLDIHCELYRGLSVLELGAGGALPGIVAARNGAQTVVLTDYPDTSLIDNITFNVQKNIPTGDLPRVHVQGYIWGHPVEPLLRVVESKEFDLIIMSDLIFNHSQHDALLNTCDLTLSKRCSSAASNENNARSSHSIGPCLLVFYTHHRPHLAHRDMEFFVKAKERGWFCEEILTEKFPPMFPEDPGEEEVRATVHGWRLTRIQEKK</sequence>
<dbReference type="InterPro" id="IPR025784">
    <property type="entry name" value="EFM7"/>
</dbReference>
<dbReference type="OMA" id="VGHNPLW"/>
<keyword evidence="7" id="KW-1185">Reference proteome</keyword>
<reference evidence="6 7" key="1">
    <citation type="submission" date="2016-03" db="EMBL/GenBank/DDBJ databases">
        <title>Whole genome sequencing of Grifola frondosa 9006-11.</title>
        <authorList>
            <person name="Min B."/>
            <person name="Park H."/>
            <person name="Kim J.-G."/>
            <person name="Cho H."/>
            <person name="Oh Y.-L."/>
            <person name="Kong W.-S."/>
            <person name="Choi I.-G."/>
        </authorList>
    </citation>
    <scope>NUCLEOTIDE SEQUENCE [LARGE SCALE GENOMIC DNA]</scope>
    <source>
        <strain evidence="6 7">9006-11</strain>
    </source>
</reference>
<dbReference type="GO" id="GO:0032259">
    <property type="term" value="P:methylation"/>
    <property type="evidence" value="ECO:0007669"/>
    <property type="project" value="UniProtKB-KW"/>
</dbReference>
<dbReference type="InterPro" id="IPR029063">
    <property type="entry name" value="SAM-dependent_MTases_sf"/>
</dbReference>
<gene>
    <name evidence="6" type="primary">NNT1</name>
    <name evidence="5" type="synonym">EFM7</name>
    <name evidence="6" type="ORF">A0H81_02273</name>
</gene>
<dbReference type="Pfam" id="PF10294">
    <property type="entry name" value="Methyltransf_16"/>
    <property type="match status" value="1"/>
</dbReference>
<dbReference type="OrthoDB" id="46564at2759"/>
<proteinExistence type="inferred from homology"/>
<comment type="caution">
    <text evidence="6">The sequence shown here is derived from an EMBL/GenBank/DDBJ whole genome shotgun (WGS) entry which is preliminary data.</text>
</comment>
<dbReference type="GO" id="GO:0016279">
    <property type="term" value="F:protein-lysine N-methyltransferase activity"/>
    <property type="evidence" value="ECO:0007669"/>
    <property type="project" value="UniProtKB-UniRule"/>
</dbReference>